<reference evidence="7 8" key="1">
    <citation type="submission" date="2024-04" db="EMBL/GenBank/DDBJ databases">
        <authorList>
            <person name="Fracassetti M."/>
        </authorList>
    </citation>
    <scope>NUCLEOTIDE SEQUENCE [LARGE SCALE GENOMIC DNA]</scope>
</reference>
<evidence type="ECO:0000259" key="6">
    <source>
        <dbReference type="PROSITE" id="PS51005"/>
    </source>
</evidence>
<sequence length="400" mass="43855">MSKFDLHPRRDVGFRFLPTDEELVVNYLLSKLIGVPPPSGDYVNDCDLYGDVEPWEIWHKFRGRGCEEEEEEDEDAADNDLYFVTPLKKRTATGLRIDRSVGSNGGTWHGEDSGKEAQTPDGLVSWTLKRFSYRPKKSKGEKNGLEPTTSWIMHEYCLLDRPIPFLGLDSAAATRLAVCRIRKKQGSNSKKRKNNKGPKLIFIDLEDDDYNDVVEVESSIIDNKRQKVDTTPFQAETQSCLLEVKEGCGCGNPDEGAVASYVAELERCLSEVNEDFGGGNVNGGEGAVASFEGCLSEVREDCGGDNGGNQGRRELEEALFDAEIEDCLAEVEEEEGCSGGDGDEEEDDGSWLEAEIEGCMSEDELAASTTSDFEALIQQYFSAGAAPGVVTSSAVAVPSY</sequence>
<evidence type="ECO:0000256" key="4">
    <source>
        <dbReference type="ARBA" id="ARBA00023242"/>
    </source>
</evidence>
<feature type="region of interest" description="Disordered" evidence="5">
    <location>
        <begin position="332"/>
        <end position="352"/>
    </location>
</feature>
<dbReference type="AlphaFoldDB" id="A0AAV2GQX2"/>
<protein>
    <recommendedName>
        <fullName evidence="6">NAC domain-containing protein</fullName>
    </recommendedName>
</protein>
<accession>A0AAV2GQX2</accession>
<evidence type="ECO:0000256" key="2">
    <source>
        <dbReference type="ARBA" id="ARBA00023125"/>
    </source>
</evidence>
<dbReference type="GO" id="GO:0003677">
    <property type="term" value="F:DNA binding"/>
    <property type="evidence" value="ECO:0007669"/>
    <property type="project" value="UniProtKB-KW"/>
</dbReference>
<keyword evidence="2" id="KW-0238">DNA-binding</keyword>
<keyword evidence="8" id="KW-1185">Reference proteome</keyword>
<dbReference type="SUPFAM" id="SSF101941">
    <property type="entry name" value="NAC domain"/>
    <property type="match status" value="1"/>
</dbReference>
<dbReference type="PANTHER" id="PTHR31719:SF164">
    <property type="entry name" value="NAC DOMAIN-CONTAINING PROTEIN"/>
    <property type="match status" value="1"/>
</dbReference>
<dbReference type="PANTHER" id="PTHR31719">
    <property type="entry name" value="NAC TRANSCRIPTION FACTOR 56"/>
    <property type="match status" value="1"/>
</dbReference>
<keyword evidence="3" id="KW-0804">Transcription</keyword>
<dbReference type="InterPro" id="IPR003441">
    <property type="entry name" value="NAC-dom"/>
</dbReference>
<keyword evidence="1" id="KW-0805">Transcription regulation</keyword>
<dbReference type="Pfam" id="PF02365">
    <property type="entry name" value="NAM"/>
    <property type="match status" value="1"/>
</dbReference>
<evidence type="ECO:0000256" key="5">
    <source>
        <dbReference type="SAM" id="MobiDB-lite"/>
    </source>
</evidence>
<proteinExistence type="predicted"/>
<organism evidence="7 8">
    <name type="scientific">Linum trigynum</name>
    <dbReference type="NCBI Taxonomy" id="586398"/>
    <lineage>
        <taxon>Eukaryota</taxon>
        <taxon>Viridiplantae</taxon>
        <taxon>Streptophyta</taxon>
        <taxon>Embryophyta</taxon>
        <taxon>Tracheophyta</taxon>
        <taxon>Spermatophyta</taxon>
        <taxon>Magnoliopsida</taxon>
        <taxon>eudicotyledons</taxon>
        <taxon>Gunneridae</taxon>
        <taxon>Pentapetalae</taxon>
        <taxon>rosids</taxon>
        <taxon>fabids</taxon>
        <taxon>Malpighiales</taxon>
        <taxon>Linaceae</taxon>
        <taxon>Linum</taxon>
    </lineage>
</organism>
<evidence type="ECO:0000256" key="3">
    <source>
        <dbReference type="ARBA" id="ARBA00023163"/>
    </source>
</evidence>
<evidence type="ECO:0000313" key="8">
    <source>
        <dbReference type="Proteomes" id="UP001497516"/>
    </source>
</evidence>
<dbReference type="InterPro" id="IPR036093">
    <property type="entry name" value="NAC_dom_sf"/>
</dbReference>
<name>A0AAV2GQX2_9ROSI</name>
<dbReference type="Gene3D" id="2.170.150.80">
    <property type="entry name" value="NAC domain"/>
    <property type="match status" value="1"/>
</dbReference>
<evidence type="ECO:0000313" key="7">
    <source>
        <dbReference type="EMBL" id="CAL1412737.1"/>
    </source>
</evidence>
<keyword evidence="4" id="KW-0539">Nucleus</keyword>
<dbReference type="GO" id="GO:0006355">
    <property type="term" value="P:regulation of DNA-templated transcription"/>
    <property type="evidence" value="ECO:0007669"/>
    <property type="project" value="InterPro"/>
</dbReference>
<gene>
    <name evidence="7" type="ORF">LTRI10_LOCUS52010</name>
</gene>
<feature type="domain" description="NAC" evidence="6">
    <location>
        <begin position="10"/>
        <end position="184"/>
    </location>
</feature>
<dbReference type="EMBL" id="OZ034822">
    <property type="protein sequence ID" value="CAL1412737.1"/>
    <property type="molecule type" value="Genomic_DNA"/>
</dbReference>
<evidence type="ECO:0000256" key="1">
    <source>
        <dbReference type="ARBA" id="ARBA00023015"/>
    </source>
</evidence>
<dbReference type="Proteomes" id="UP001497516">
    <property type="component" value="Chromosome 9"/>
</dbReference>
<dbReference type="GO" id="GO:0048731">
    <property type="term" value="P:system development"/>
    <property type="evidence" value="ECO:0007669"/>
    <property type="project" value="TreeGrafter"/>
</dbReference>
<dbReference type="PROSITE" id="PS51005">
    <property type="entry name" value="NAC"/>
    <property type="match status" value="1"/>
</dbReference>